<name>A0A1L9PLN4_ASPVE</name>
<dbReference type="AlphaFoldDB" id="A0A1L9PLN4"/>
<sequence>MHQTNREVDINLPSLSSIDFTAFVYTVVNPKPPPRLSLLYRGLPTLNLSHTTPAARIFTTPHSNRHYEISVIPLGQPEEMVPEIVVSSHPFDLTSQAPKTPHNPKTADQSQI</sequence>
<dbReference type="Proteomes" id="UP000184073">
    <property type="component" value="Unassembled WGS sequence"/>
</dbReference>
<dbReference type="RefSeq" id="XP_040668209.1">
    <property type="nucleotide sequence ID" value="XM_040815957.1"/>
</dbReference>
<feature type="region of interest" description="Disordered" evidence="1">
    <location>
        <begin position="89"/>
        <end position="112"/>
    </location>
</feature>
<gene>
    <name evidence="2" type="ORF">ASPVEDRAFT_676782</name>
</gene>
<evidence type="ECO:0000313" key="3">
    <source>
        <dbReference type="Proteomes" id="UP000184073"/>
    </source>
</evidence>
<proteinExistence type="predicted"/>
<keyword evidence="3" id="KW-1185">Reference proteome</keyword>
<organism evidence="2 3">
    <name type="scientific">Aspergillus versicolor CBS 583.65</name>
    <dbReference type="NCBI Taxonomy" id="1036611"/>
    <lineage>
        <taxon>Eukaryota</taxon>
        <taxon>Fungi</taxon>
        <taxon>Dikarya</taxon>
        <taxon>Ascomycota</taxon>
        <taxon>Pezizomycotina</taxon>
        <taxon>Eurotiomycetes</taxon>
        <taxon>Eurotiomycetidae</taxon>
        <taxon>Eurotiales</taxon>
        <taxon>Aspergillaceae</taxon>
        <taxon>Aspergillus</taxon>
        <taxon>Aspergillus subgen. Nidulantes</taxon>
    </lineage>
</organism>
<accession>A0A1L9PLN4</accession>
<dbReference type="EMBL" id="KV878129">
    <property type="protein sequence ID" value="OJJ02447.1"/>
    <property type="molecule type" value="Genomic_DNA"/>
</dbReference>
<evidence type="ECO:0000313" key="2">
    <source>
        <dbReference type="EMBL" id="OJJ02447.1"/>
    </source>
</evidence>
<dbReference type="VEuPathDB" id="FungiDB:ASPVEDRAFT_676782"/>
<dbReference type="GeneID" id="63731468"/>
<evidence type="ECO:0000256" key="1">
    <source>
        <dbReference type="SAM" id="MobiDB-lite"/>
    </source>
</evidence>
<protein>
    <submittedName>
        <fullName evidence="2">Uncharacterized protein</fullName>
    </submittedName>
</protein>
<reference evidence="3" key="1">
    <citation type="journal article" date="2017" name="Genome Biol.">
        <title>Comparative genomics reveals high biological diversity and specific adaptations in the industrially and medically important fungal genus Aspergillus.</title>
        <authorList>
            <person name="de Vries R.P."/>
            <person name="Riley R."/>
            <person name="Wiebenga A."/>
            <person name="Aguilar-Osorio G."/>
            <person name="Amillis S."/>
            <person name="Uchima C.A."/>
            <person name="Anderluh G."/>
            <person name="Asadollahi M."/>
            <person name="Askin M."/>
            <person name="Barry K."/>
            <person name="Battaglia E."/>
            <person name="Bayram O."/>
            <person name="Benocci T."/>
            <person name="Braus-Stromeyer S.A."/>
            <person name="Caldana C."/>
            <person name="Canovas D."/>
            <person name="Cerqueira G.C."/>
            <person name="Chen F."/>
            <person name="Chen W."/>
            <person name="Choi C."/>
            <person name="Clum A."/>
            <person name="Dos Santos R.A."/>
            <person name="Damasio A.R."/>
            <person name="Diallinas G."/>
            <person name="Emri T."/>
            <person name="Fekete E."/>
            <person name="Flipphi M."/>
            <person name="Freyberg S."/>
            <person name="Gallo A."/>
            <person name="Gournas C."/>
            <person name="Habgood R."/>
            <person name="Hainaut M."/>
            <person name="Harispe M.L."/>
            <person name="Henrissat B."/>
            <person name="Hilden K.S."/>
            <person name="Hope R."/>
            <person name="Hossain A."/>
            <person name="Karabika E."/>
            <person name="Karaffa L."/>
            <person name="Karanyi Z."/>
            <person name="Krasevec N."/>
            <person name="Kuo A."/>
            <person name="Kusch H."/>
            <person name="LaButti K."/>
            <person name="Lagendijk E.L."/>
            <person name="Lapidus A."/>
            <person name="Levasseur A."/>
            <person name="Lindquist E."/>
            <person name="Lipzen A."/>
            <person name="Logrieco A.F."/>
            <person name="MacCabe A."/>
            <person name="Maekelae M.R."/>
            <person name="Malavazi I."/>
            <person name="Melin P."/>
            <person name="Meyer V."/>
            <person name="Mielnichuk N."/>
            <person name="Miskei M."/>
            <person name="Molnar A.P."/>
            <person name="Mule G."/>
            <person name="Ngan C.Y."/>
            <person name="Orejas M."/>
            <person name="Orosz E."/>
            <person name="Ouedraogo J.P."/>
            <person name="Overkamp K.M."/>
            <person name="Park H.-S."/>
            <person name="Perrone G."/>
            <person name="Piumi F."/>
            <person name="Punt P.J."/>
            <person name="Ram A.F."/>
            <person name="Ramon A."/>
            <person name="Rauscher S."/>
            <person name="Record E."/>
            <person name="Riano-Pachon D.M."/>
            <person name="Robert V."/>
            <person name="Roehrig J."/>
            <person name="Ruller R."/>
            <person name="Salamov A."/>
            <person name="Salih N.S."/>
            <person name="Samson R.A."/>
            <person name="Sandor E."/>
            <person name="Sanguinetti M."/>
            <person name="Schuetze T."/>
            <person name="Sepcic K."/>
            <person name="Shelest E."/>
            <person name="Sherlock G."/>
            <person name="Sophianopoulou V."/>
            <person name="Squina F.M."/>
            <person name="Sun H."/>
            <person name="Susca A."/>
            <person name="Todd R.B."/>
            <person name="Tsang A."/>
            <person name="Unkles S.E."/>
            <person name="van de Wiele N."/>
            <person name="van Rossen-Uffink D."/>
            <person name="Oliveira J.V."/>
            <person name="Vesth T.C."/>
            <person name="Visser J."/>
            <person name="Yu J.-H."/>
            <person name="Zhou M."/>
            <person name="Andersen M.R."/>
            <person name="Archer D.B."/>
            <person name="Baker S.E."/>
            <person name="Benoit I."/>
            <person name="Brakhage A.A."/>
            <person name="Braus G.H."/>
            <person name="Fischer R."/>
            <person name="Frisvad J.C."/>
            <person name="Goldman G.H."/>
            <person name="Houbraken J."/>
            <person name="Oakley B."/>
            <person name="Pocsi I."/>
            <person name="Scazzocchio C."/>
            <person name="Seiboth B."/>
            <person name="vanKuyk P.A."/>
            <person name="Wortman J."/>
            <person name="Dyer P.S."/>
            <person name="Grigoriev I.V."/>
        </authorList>
    </citation>
    <scope>NUCLEOTIDE SEQUENCE [LARGE SCALE GENOMIC DNA]</scope>
    <source>
        <strain evidence="3">CBS 583.65</strain>
    </source>
</reference>